<dbReference type="GO" id="GO:0004106">
    <property type="term" value="F:chorismate mutase activity"/>
    <property type="evidence" value="ECO:0007669"/>
    <property type="project" value="UniProtKB-EC"/>
</dbReference>
<evidence type="ECO:0000259" key="7">
    <source>
        <dbReference type="PROSITE" id="PS51168"/>
    </source>
</evidence>
<evidence type="ECO:0000256" key="2">
    <source>
        <dbReference type="ARBA" id="ARBA00012404"/>
    </source>
</evidence>
<dbReference type="InterPro" id="IPR036263">
    <property type="entry name" value="Chorismate_II_sf"/>
</dbReference>
<dbReference type="InterPro" id="IPR002701">
    <property type="entry name" value="CM_II_prokaryot"/>
</dbReference>
<dbReference type="AlphaFoldDB" id="A0A0J8G0P0"/>
<dbReference type="Proteomes" id="UP000037551">
    <property type="component" value="Unassembled WGS sequence"/>
</dbReference>
<dbReference type="Gene3D" id="1.20.59.10">
    <property type="entry name" value="Chorismate mutase"/>
    <property type="match status" value="1"/>
</dbReference>
<reference evidence="8 9" key="1">
    <citation type="submission" date="2015-06" db="EMBL/GenBank/DDBJ databases">
        <title>Draft genome sequence of an Antarctic Pseudomonas sp. strain KG01 with full potential for biotechnological applications.</title>
        <authorList>
            <person name="Pavlov M.S."/>
            <person name="Lira F."/>
            <person name="Martinez J.L."/>
            <person name="Marshall S.H."/>
        </authorList>
    </citation>
    <scope>NUCLEOTIDE SEQUENCE [LARGE SCALE GENOMIC DNA]</scope>
    <source>
        <strain evidence="8 9">KG01</strain>
    </source>
</reference>
<dbReference type="InterPro" id="IPR051331">
    <property type="entry name" value="Chorismate_mutase-related"/>
</dbReference>
<dbReference type="UniPathway" id="UPA00120">
    <property type="reaction ID" value="UER00203"/>
</dbReference>
<evidence type="ECO:0000256" key="4">
    <source>
        <dbReference type="ARBA" id="ARBA00023235"/>
    </source>
</evidence>
<gene>
    <name evidence="8" type="ORF">ACR52_09540</name>
</gene>
<protein>
    <recommendedName>
        <fullName evidence="2 5">Chorismate mutase</fullName>
        <ecNumber evidence="2 5">5.4.99.5</ecNumber>
    </recommendedName>
</protein>
<dbReference type="EC" id="5.4.99.5" evidence="2 5"/>
<comment type="pathway">
    <text evidence="1 5">Metabolic intermediate biosynthesis; prephenate biosynthesis; prephenate from chorismate: step 1/1.</text>
</comment>
<evidence type="ECO:0000256" key="6">
    <source>
        <dbReference type="SAM" id="SignalP"/>
    </source>
</evidence>
<dbReference type="NCBIfam" id="NF006741">
    <property type="entry name" value="PRK09269.1"/>
    <property type="match status" value="1"/>
</dbReference>
<dbReference type="PROSITE" id="PS51168">
    <property type="entry name" value="CHORISMATE_MUT_2"/>
    <property type="match status" value="1"/>
</dbReference>
<dbReference type="RefSeq" id="WP_048723450.1">
    <property type="nucleotide sequence ID" value="NZ_JBJGXJ010000021.1"/>
</dbReference>
<sequence>MKHRLVLALLFATATANAAPPTLEPLLNSIAERLAIADQVALSKWDSKKPVEDKKREQEVIASVVAQAPGYKLDPAAAEQFFSAQIEANKMVQYTRLSDWQFQGKAPDDPRPDLVGQIRPQLDQLQKRLLQQLADFSPERSNPQCSQWLATAVHKPLHDPLQQIATIRATAELCIQTPSTQ</sequence>
<feature type="signal peptide" evidence="6">
    <location>
        <begin position="1"/>
        <end position="18"/>
    </location>
</feature>
<dbReference type="STRING" id="1674920.ACR52_09540"/>
<evidence type="ECO:0000256" key="5">
    <source>
        <dbReference type="PIRNR" id="PIRNR026640"/>
    </source>
</evidence>
<accession>A0A0J8G0P0</accession>
<evidence type="ECO:0000313" key="8">
    <source>
        <dbReference type="EMBL" id="KMT56005.1"/>
    </source>
</evidence>
<dbReference type="GO" id="GO:0046417">
    <property type="term" value="P:chorismate metabolic process"/>
    <property type="evidence" value="ECO:0007669"/>
    <property type="project" value="InterPro"/>
</dbReference>
<dbReference type="OrthoDB" id="1262744at2"/>
<keyword evidence="3 6" id="KW-0732">Signal</keyword>
<dbReference type="SUPFAM" id="SSF48600">
    <property type="entry name" value="Chorismate mutase II"/>
    <property type="match status" value="1"/>
</dbReference>
<dbReference type="PANTHER" id="PTHR38041:SF2">
    <property type="entry name" value="SECRETED CHORISMATE MUTASE"/>
    <property type="match status" value="1"/>
</dbReference>
<feature type="chain" id="PRO_5005298232" description="Chorismate mutase" evidence="6">
    <location>
        <begin position="19"/>
        <end position="181"/>
    </location>
</feature>
<keyword evidence="4 5" id="KW-0413">Isomerase</keyword>
<dbReference type="PIRSF" id="PIRSF026640">
    <property type="entry name" value="Peripl_chor_mut"/>
    <property type="match status" value="1"/>
</dbReference>
<dbReference type="InterPro" id="IPR008240">
    <property type="entry name" value="Chorismate_mutase_periplasmic"/>
</dbReference>
<evidence type="ECO:0000256" key="1">
    <source>
        <dbReference type="ARBA" id="ARBA00004817"/>
    </source>
</evidence>
<evidence type="ECO:0000313" key="9">
    <source>
        <dbReference type="Proteomes" id="UP000037551"/>
    </source>
</evidence>
<feature type="domain" description="Chorismate mutase" evidence="7">
    <location>
        <begin position="1"/>
        <end position="97"/>
    </location>
</feature>
<dbReference type="Pfam" id="PF01817">
    <property type="entry name" value="CM_2"/>
    <property type="match status" value="1"/>
</dbReference>
<dbReference type="EMBL" id="LFMW01000005">
    <property type="protein sequence ID" value="KMT56005.1"/>
    <property type="molecule type" value="Genomic_DNA"/>
</dbReference>
<dbReference type="PATRIC" id="fig|1674920.3.peg.4742"/>
<proteinExistence type="predicted"/>
<dbReference type="InterPro" id="IPR036979">
    <property type="entry name" value="CM_dom_sf"/>
</dbReference>
<keyword evidence="9" id="KW-1185">Reference proteome</keyword>
<evidence type="ECO:0000256" key="3">
    <source>
        <dbReference type="ARBA" id="ARBA00022729"/>
    </source>
</evidence>
<dbReference type="NCBIfam" id="TIGR01806">
    <property type="entry name" value="CM_mono2"/>
    <property type="match status" value="1"/>
</dbReference>
<comment type="caution">
    <text evidence="8">The sequence shown here is derived from an EMBL/GenBank/DDBJ whole genome shotgun (WGS) entry which is preliminary data.</text>
</comment>
<dbReference type="GO" id="GO:0009697">
    <property type="term" value="P:salicylic acid biosynthetic process"/>
    <property type="evidence" value="ECO:0007669"/>
    <property type="project" value="TreeGrafter"/>
</dbReference>
<dbReference type="SMART" id="SM00830">
    <property type="entry name" value="CM_2"/>
    <property type="match status" value="1"/>
</dbReference>
<organism evidence="8 9">
    <name type="scientific">Pseudomonas fildesensis</name>
    <dbReference type="NCBI Taxonomy" id="1674920"/>
    <lineage>
        <taxon>Bacteria</taxon>
        <taxon>Pseudomonadati</taxon>
        <taxon>Pseudomonadota</taxon>
        <taxon>Gammaproteobacteria</taxon>
        <taxon>Pseudomonadales</taxon>
        <taxon>Pseudomonadaceae</taxon>
        <taxon>Pseudomonas</taxon>
    </lineage>
</organism>
<comment type="function">
    <text evidence="5">Catalyzes the Claisen rearrangement of chorismate to prephenate.</text>
</comment>
<name>A0A0J8G0P0_9PSED</name>
<dbReference type="PANTHER" id="PTHR38041">
    <property type="entry name" value="CHORISMATE MUTASE"/>
    <property type="match status" value="1"/>
</dbReference>
<comment type="catalytic activity">
    <reaction evidence="5">
        <text>chorismate = prephenate</text>
        <dbReference type="Rhea" id="RHEA:13897"/>
        <dbReference type="ChEBI" id="CHEBI:29748"/>
        <dbReference type="ChEBI" id="CHEBI:29934"/>
        <dbReference type="EC" id="5.4.99.5"/>
    </reaction>
</comment>